<keyword evidence="1" id="KW-0472">Membrane</keyword>
<feature type="transmembrane region" description="Helical" evidence="1">
    <location>
        <begin position="109"/>
        <end position="130"/>
    </location>
</feature>
<feature type="transmembrane region" description="Helical" evidence="1">
    <location>
        <begin position="39"/>
        <end position="58"/>
    </location>
</feature>
<evidence type="ECO:0000256" key="1">
    <source>
        <dbReference type="SAM" id="Phobius"/>
    </source>
</evidence>
<keyword evidence="1" id="KW-0812">Transmembrane</keyword>
<dbReference type="AlphaFoldDB" id="A0A6J8C0L1"/>
<accession>A0A6J8C0L1</accession>
<gene>
    <name evidence="2" type="ORF">MCOR_23849</name>
</gene>
<dbReference type="Proteomes" id="UP000507470">
    <property type="component" value="Unassembled WGS sequence"/>
</dbReference>
<proteinExistence type="predicted"/>
<name>A0A6J8C0L1_MYTCO</name>
<feature type="transmembrane region" description="Helical" evidence="1">
    <location>
        <begin position="142"/>
        <end position="162"/>
    </location>
</feature>
<feature type="transmembrane region" description="Helical" evidence="1">
    <location>
        <begin position="177"/>
        <end position="196"/>
    </location>
</feature>
<evidence type="ECO:0000313" key="3">
    <source>
        <dbReference type="Proteomes" id="UP000507470"/>
    </source>
</evidence>
<dbReference type="EMBL" id="CACVKT020004197">
    <property type="protein sequence ID" value="CAC5388594.1"/>
    <property type="molecule type" value="Genomic_DNA"/>
</dbReference>
<keyword evidence="3" id="KW-1185">Reference proteome</keyword>
<sequence length="199" mass="22949">MDFYLDMLCSFLLNAGKVVAECREMTIYDWTLAKWKMRIFFIRLLLGFLANVGVLLIVCFKHRETYIDGAAPIGLFASMIVFMVVLYGISGYTSCAMAIDDEPIDDSSYILIMLTYRIQETILDILILFYNLVLSEWMMTDFTIVVTVLLCADLVLNIVMYVKNMYDAVTMSADEEKYVLCLCFLFFSCCTFCMICKLR</sequence>
<keyword evidence="1" id="KW-1133">Transmembrane helix</keyword>
<evidence type="ECO:0000313" key="2">
    <source>
        <dbReference type="EMBL" id="CAC5388594.1"/>
    </source>
</evidence>
<protein>
    <submittedName>
        <fullName evidence="2">Uncharacterized protein</fullName>
    </submittedName>
</protein>
<organism evidence="2 3">
    <name type="scientific">Mytilus coruscus</name>
    <name type="common">Sea mussel</name>
    <dbReference type="NCBI Taxonomy" id="42192"/>
    <lineage>
        <taxon>Eukaryota</taxon>
        <taxon>Metazoa</taxon>
        <taxon>Spiralia</taxon>
        <taxon>Lophotrochozoa</taxon>
        <taxon>Mollusca</taxon>
        <taxon>Bivalvia</taxon>
        <taxon>Autobranchia</taxon>
        <taxon>Pteriomorphia</taxon>
        <taxon>Mytilida</taxon>
        <taxon>Mytiloidea</taxon>
        <taxon>Mytilidae</taxon>
        <taxon>Mytilinae</taxon>
        <taxon>Mytilus</taxon>
    </lineage>
</organism>
<feature type="transmembrane region" description="Helical" evidence="1">
    <location>
        <begin position="70"/>
        <end position="89"/>
    </location>
</feature>
<reference evidence="2 3" key="1">
    <citation type="submission" date="2020-06" db="EMBL/GenBank/DDBJ databases">
        <authorList>
            <person name="Li R."/>
            <person name="Bekaert M."/>
        </authorList>
    </citation>
    <scope>NUCLEOTIDE SEQUENCE [LARGE SCALE GENOMIC DNA]</scope>
    <source>
        <strain evidence="3">wild</strain>
    </source>
</reference>
<dbReference type="OrthoDB" id="10312760at2759"/>